<dbReference type="PRINTS" id="PR00463">
    <property type="entry name" value="EP450I"/>
</dbReference>
<accession>A0A6A5XZ26</accession>
<keyword evidence="7" id="KW-0472">Membrane</keyword>
<keyword evidence="9" id="KW-1185">Reference proteome</keyword>
<evidence type="ECO:0000256" key="1">
    <source>
        <dbReference type="ARBA" id="ARBA00001971"/>
    </source>
</evidence>
<name>A0A6A5XZ26_9PLEO</name>
<dbReference type="AlphaFoldDB" id="A0A6A5XZ26"/>
<keyword evidence="4 6" id="KW-0479">Metal-binding</keyword>
<dbReference type="GO" id="GO:0004497">
    <property type="term" value="F:monooxygenase activity"/>
    <property type="evidence" value="ECO:0007669"/>
    <property type="project" value="InterPro"/>
</dbReference>
<evidence type="ECO:0000256" key="5">
    <source>
        <dbReference type="ARBA" id="ARBA00023004"/>
    </source>
</evidence>
<evidence type="ECO:0000256" key="7">
    <source>
        <dbReference type="SAM" id="Phobius"/>
    </source>
</evidence>
<keyword evidence="5 6" id="KW-0408">Iron</keyword>
<evidence type="ECO:0000256" key="6">
    <source>
        <dbReference type="PIRSR" id="PIRSR602401-1"/>
    </source>
</evidence>
<dbReference type="CDD" id="cd11058">
    <property type="entry name" value="CYP60B-like"/>
    <property type="match status" value="1"/>
</dbReference>
<evidence type="ECO:0000256" key="3">
    <source>
        <dbReference type="ARBA" id="ARBA00022617"/>
    </source>
</evidence>
<sequence>MGFISASLDALDGSVAAKIILVAGLLLAYPITNVIYNLYFHPLAGRFPGPKSWQASRLPYVYALISGNLMARLSEFHEKYGHQVRLAPDEISFSNEDAWTDIYTFRRGHKRAIRDKAYLAAPNNEVDNIITTTDAKFHARVRGLLSHSFTDDALRSQYPILERHAGTLVTQLKSVAASSPTATVNITDWVNFFTMDVIGDLAFGKPFGCLASGDYHDWVRTLFHYLQFMSLAVAPGFFPSLKMAIEWMMPRSLMEGVLKHQAHAYEQINRRLESKTSRPDFMTPFLRKNGNFETMSRKEILATFNFIIIGGSETSATVLTGLFSHIAHDERIRGKICKEIRNRFKTEDDIDIETLKELPYLDAVIQEALRLCNPIPCGLPRVVPVGGDFYCGNYLPPGTRVTARSYVMNRSSEYFARPKEFVPERWLPIAERPTEFANDHLDVSHPFAAGFHNCLGKQLAMTELRIVLTRLLWTFDIWADEASARFEDFRIVLMVQKGPLHLRIKVRDDINTATI</sequence>
<dbReference type="GO" id="GO:0016705">
    <property type="term" value="F:oxidoreductase activity, acting on paired donors, with incorporation or reduction of molecular oxygen"/>
    <property type="evidence" value="ECO:0007669"/>
    <property type="project" value="InterPro"/>
</dbReference>
<gene>
    <name evidence="8" type="ORF">BU24DRAFT_458308</name>
</gene>
<keyword evidence="3 6" id="KW-0349">Heme</keyword>
<dbReference type="RefSeq" id="XP_033386887.1">
    <property type="nucleotide sequence ID" value="XM_033531617.1"/>
</dbReference>
<dbReference type="PANTHER" id="PTHR24305:SF210">
    <property type="entry name" value="CYTOCHROME P450 MONOOXYGENASE ASQL-RELATED"/>
    <property type="match status" value="1"/>
</dbReference>
<dbReference type="InterPro" id="IPR036396">
    <property type="entry name" value="Cyt_P450_sf"/>
</dbReference>
<evidence type="ECO:0000313" key="8">
    <source>
        <dbReference type="EMBL" id="KAF2018548.1"/>
    </source>
</evidence>
<feature type="binding site" description="axial binding residue" evidence="6">
    <location>
        <position position="454"/>
    </location>
    <ligand>
        <name>heme</name>
        <dbReference type="ChEBI" id="CHEBI:30413"/>
    </ligand>
    <ligandPart>
        <name>Fe</name>
        <dbReference type="ChEBI" id="CHEBI:18248"/>
    </ligandPart>
</feature>
<organism evidence="8 9">
    <name type="scientific">Aaosphaeria arxii CBS 175.79</name>
    <dbReference type="NCBI Taxonomy" id="1450172"/>
    <lineage>
        <taxon>Eukaryota</taxon>
        <taxon>Fungi</taxon>
        <taxon>Dikarya</taxon>
        <taxon>Ascomycota</taxon>
        <taxon>Pezizomycotina</taxon>
        <taxon>Dothideomycetes</taxon>
        <taxon>Pleosporomycetidae</taxon>
        <taxon>Pleosporales</taxon>
        <taxon>Pleosporales incertae sedis</taxon>
        <taxon>Aaosphaeria</taxon>
    </lineage>
</organism>
<dbReference type="SUPFAM" id="SSF48264">
    <property type="entry name" value="Cytochrome P450"/>
    <property type="match status" value="1"/>
</dbReference>
<dbReference type="OrthoDB" id="1470350at2759"/>
<evidence type="ECO:0000313" key="9">
    <source>
        <dbReference type="Proteomes" id="UP000799778"/>
    </source>
</evidence>
<evidence type="ECO:0000256" key="4">
    <source>
        <dbReference type="ARBA" id="ARBA00022723"/>
    </source>
</evidence>
<dbReference type="InterPro" id="IPR002401">
    <property type="entry name" value="Cyt_P450_E_grp-I"/>
</dbReference>
<dbReference type="EMBL" id="ML978067">
    <property type="protein sequence ID" value="KAF2018548.1"/>
    <property type="molecule type" value="Genomic_DNA"/>
</dbReference>
<dbReference type="InterPro" id="IPR001128">
    <property type="entry name" value="Cyt_P450"/>
</dbReference>
<dbReference type="GeneID" id="54289014"/>
<dbReference type="Proteomes" id="UP000799778">
    <property type="component" value="Unassembled WGS sequence"/>
</dbReference>
<comment type="cofactor">
    <cofactor evidence="1 6">
        <name>heme</name>
        <dbReference type="ChEBI" id="CHEBI:30413"/>
    </cofactor>
</comment>
<dbReference type="PRINTS" id="PR00385">
    <property type="entry name" value="P450"/>
</dbReference>
<dbReference type="GO" id="GO:0020037">
    <property type="term" value="F:heme binding"/>
    <property type="evidence" value="ECO:0007669"/>
    <property type="project" value="InterPro"/>
</dbReference>
<comment type="similarity">
    <text evidence="2">Belongs to the cytochrome P450 family.</text>
</comment>
<dbReference type="Pfam" id="PF00067">
    <property type="entry name" value="p450"/>
    <property type="match status" value="1"/>
</dbReference>
<keyword evidence="7" id="KW-1133">Transmembrane helix</keyword>
<proteinExistence type="inferred from homology"/>
<dbReference type="InterPro" id="IPR050121">
    <property type="entry name" value="Cytochrome_P450_monoxygenase"/>
</dbReference>
<protein>
    <submittedName>
        <fullName evidence="8">Isotrichodermin C-15 hydroxylase</fullName>
    </submittedName>
</protein>
<dbReference type="Gene3D" id="1.10.630.10">
    <property type="entry name" value="Cytochrome P450"/>
    <property type="match status" value="1"/>
</dbReference>
<evidence type="ECO:0000256" key="2">
    <source>
        <dbReference type="ARBA" id="ARBA00010617"/>
    </source>
</evidence>
<dbReference type="GO" id="GO:0005506">
    <property type="term" value="F:iron ion binding"/>
    <property type="evidence" value="ECO:0007669"/>
    <property type="project" value="InterPro"/>
</dbReference>
<keyword evidence="7" id="KW-0812">Transmembrane</keyword>
<reference evidence="8" key="1">
    <citation type="journal article" date="2020" name="Stud. Mycol.">
        <title>101 Dothideomycetes genomes: a test case for predicting lifestyles and emergence of pathogens.</title>
        <authorList>
            <person name="Haridas S."/>
            <person name="Albert R."/>
            <person name="Binder M."/>
            <person name="Bloem J."/>
            <person name="Labutti K."/>
            <person name="Salamov A."/>
            <person name="Andreopoulos B."/>
            <person name="Baker S."/>
            <person name="Barry K."/>
            <person name="Bills G."/>
            <person name="Bluhm B."/>
            <person name="Cannon C."/>
            <person name="Castanera R."/>
            <person name="Culley D."/>
            <person name="Daum C."/>
            <person name="Ezra D."/>
            <person name="Gonzalez J."/>
            <person name="Henrissat B."/>
            <person name="Kuo A."/>
            <person name="Liang C."/>
            <person name="Lipzen A."/>
            <person name="Lutzoni F."/>
            <person name="Magnuson J."/>
            <person name="Mondo S."/>
            <person name="Nolan M."/>
            <person name="Ohm R."/>
            <person name="Pangilinan J."/>
            <person name="Park H.-J."/>
            <person name="Ramirez L."/>
            <person name="Alfaro M."/>
            <person name="Sun H."/>
            <person name="Tritt A."/>
            <person name="Yoshinaga Y."/>
            <person name="Zwiers L.-H."/>
            <person name="Turgeon B."/>
            <person name="Goodwin S."/>
            <person name="Spatafora J."/>
            <person name="Crous P."/>
            <person name="Grigoriev I."/>
        </authorList>
    </citation>
    <scope>NUCLEOTIDE SEQUENCE</scope>
    <source>
        <strain evidence="8">CBS 175.79</strain>
    </source>
</reference>
<feature type="transmembrane region" description="Helical" evidence="7">
    <location>
        <begin position="15"/>
        <end position="36"/>
    </location>
</feature>
<dbReference type="PANTHER" id="PTHR24305">
    <property type="entry name" value="CYTOCHROME P450"/>
    <property type="match status" value="1"/>
</dbReference>